<dbReference type="EMBL" id="RBKT01000001">
    <property type="protein sequence ID" value="RKR87578.1"/>
    <property type="molecule type" value="Genomic_DNA"/>
</dbReference>
<feature type="transmembrane region" description="Helical" evidence="1">
    <location>
        <begin position="48"/>
        <end position="71"/>
    </location>
</feature>
<evidence type="ECO:0008006" key="4">
    <source>
        <dbReference type="Google" id="ProtNLM"/>
    </source>
</evidence>
<keyword evidence="1" id="KW-0812">Transmembrane</keyword>
<dbReference type="AlphaFoldDB" id="A0A495JG92"/>
<feature type="transmembrane region" description="Helical" evidence="1">
    <location>
        <begin position="152"/>
        <end position="172"/>
    </location>
</feature>
<protein>
    <recommendedName>
        <fullName evidence="4">Signal transduction histidine kinase</fullName>
    </recommendedName>
</protein>
<sequence length="400" mass="42231">MRVELPALASGMSRAYVAGAAGTPPGTGNPARDVVADVAATADRGSRVAAVLIAFGWHLAINVPAIVGSWSVYRAPWTVGVGWLVFVVVGAISAAHLLRGTPTPTWRLIAVLLLVEAVVFVNTPATLLFQPANWGWGTLGWFVVLVLWGRPVAPLVAVFAIEATVALVAVFVNGAGNAAGLSRYAMYTYGTATLPIAFSVAASVLRTLAARTAGTATARAALEAERIAAQRARAERQERLSLVNRTAGAILTELAEGRADPTDPAVQRRCALEASRLRRLIAESDDVPDPLLHELRAAVDIAERNGLLVELVAVGTLPALPVHVRRRLAEPLTATLASAQRWARLTVVAEPAEVVVSLVTSGTAADPVGPAPPVVADEEVEYVYERDGEQVWAQTRWRAS</sequence>
<proteinExistence type="predicted"/>
<evidence type="ECO:0000256" key="1">
    <source>
        <dbReference type="SAM" id="Phobius"/>
    </source>
</evidence>
<accession>A0A495JG92</accession>
<feature type="transmembrane region" description="Helical" evidence="1">
    <location>
        <begin position="110"/>
        <end position="132"/>
    </location>
</feature>
<evidence type="ECO:0000313" key="2">
    <source>
        <dbReference type="EMBL" id="RKR87578.1"/>
    </source>
</evidence>
<keyword evidence="1" id="KW-0472">Membrane</keyword>
<reference evidence="2 3" key="1">
    <citation type="submission" date="2018-10" db="EMBL/GenBank/DDBJ databases">
        <title>Sequencing the genomes of 1000 actinobacteria strains.</title>
        <authorList>
            <person name="Klenk H.-P."/>
        </authorList>
    </citation>
    <scope>NUCLEOTIDE SEQUENCE [LARGE SCALE GENOMIC DNA]</scope>
    <source>
        <strain evidence="2 3">DSM 45175</strain>
    </source>
</reference>
<keyword evidence="3" id="KW-1185">Reference proteome</keyword>
<feature type="transmembrane region" description="Helical" evidence="1">
    <location>
        <begin position="184"/>
        <end position="205"/>
    </location>
</feature>
<name>A0A495JG92_9ACTN</name>
<gene>
    <name evidence="2" type="ORF">BDK92_1858</name>
</gene>
<feature type="transmembrane region" description="Helical" evidence="1">
    <location>
        <begin position="77"/>
        <end position="98"/>
    </location>
</feature>
<dbReference type="Proteomes" id="UP000277671">
    <property type="component" value="Unassembled WGS sequence"/>
</dbReference>
<keyword evidence="1" id="KW-1133">Transmembrane helix</keyword>
<evidence type="ECO:0000313" key="3">
    <source>
        <dbReference type="Proteomes" id="UP000277671"/>
    </source>
</evidence>
<organism evidence="2 3">
    <name type="scientific">Micromonospora pisi</name>
    <dbReference type="NCBI Taxonomy" id="589240"/>
    <lineage>
        <taxon>Bacteria</taxon>
        <taxon>Bacillati</taxon>
        <taxon>Actinomycetota</taxon>
        <taxon>Actinomycetes</taxon>
        <taxon>Micromonosporales</taxon>
        <taxon>Micromonosporaceae</taxon>
        <taxon>Micromonospora</taxon>
    </lineage>
</organism>
<comment type="caution">
    <text evidence="2">The sequence shown here is derived from an EMBL/GenBank/DDBJ whole genome shotgun (WGS) entry which is preliminary data.</text>
</comment>
<dbReference type="RefSeq" id="WP_246016917.1">
    <property type="nucleotide sequence ID" value="NZ_RBKT01000001.1"/>
</dbReference>